<comment type="caution">
    <text evidence="3">The sequence shown here is derived from an EMBL/GenBank/DDBJ whole genome shotgun (WGS) entry which is preliminary data.</text>
</comment>
<evidence type="ECO:0000256" key="1">
    <source>
        <dbReference type="SAM" id="Phobius"/>
    </source>
</evidence>
<keyword evidence="1" id="KW-0812">Transmembrane</keyword>
<gene>
    <name evidence="3" type="ORF">MMF98_21260</name>
</gene>
<dbReference type="EMBL" id="JALGBI010000003">
    <property type="protein sequence ID" value="MCJ0765750.1"/>
    <property type="molecule type" value="Genomic_DNA"/>
</dbReference>
<keyword evidence="4" id="KW-1185">Reference proteome</keyword>
<feature type="domain" description="DUF1648" evidence="2">
    <location>
        <begin position="13"/>
        <end position="57"/>
    </location>
</feature>
<feature type="transmembrane region" description="Helical" evidence="1">
    <location>
        <begin position="106"/>
        <end position="125"/>
    </location>
</feature>
<feature type="transmembrane region" description="Helical" evidence="1">
    <location>
        <begin position="49"/>
        <end position="70"/>
    </location>
</feature>
<evidence type="ECO:0000313" key="3">
    <source>
        <dbReference type="EMBL" id="MCJ0765750.1"/>
    </source>
</evidence>
<proteinExistence type="predicted"/>
<accession>A0A9X1VZE1</accession>
<name>A0A9X1VZE1_9BURK</name>
<organism evidence="3 4">
    <name type="scientific">Variovorax terrae</name>
    <dbReference type="NCBI Taxonomy" id="2923278"/>
    <lineage>
        <taxon>Bacteria</taxon>
        <taxon>Pseudomonadati</taxon>
        <taxon>Pseudomonadota</taxon>
        <taxon>Betaproteobacteria</taxon>
        <taxon>Burkholderiales</taxon>
        <taxon>Comamonadaceae</taxon>
        <taxon>Variovorax</taxon>
    </lineage>
</organism>
<sequence>MQRGRALLIFLVLLAVAALFIGATGRGLPAVVASHFDASGAANGFMPRGAYLLLMLAVVVGVPLAVVVGSGRALDRPGARINLPHRDHWLAPGRREETVAFIRRQLARFGILLVVFLCYTHWLVVRANGVSPPRLPLLWFVAGLGFFLAGVLVWGLVFLRRFRL</sequence>
<dbReference type="RefSeq" id="WP_243309344.1">
    <property type="nucleotide sequence ID" value="NZ_JALGBI010000003.1"/>
</dbReference>
<dbReference type="Pfam" id="PF07853">
    <property type="entry name" value="DUF1648"/>
    <property type="match status" value="1"/>
</dbReference>
<keyword evidence="1" id="KW-1133">Transmembrane helix</keyword>
<reference evidence="3" key="1">
    <citation type="submission" date="2022-03" db="EMBL/GenBank/DDBJ databases">
        <authorList>
            <person name="Woo C.Y."/>
        </authorList>
    </citation>
    <scope>NUCLEOTIDE SEQUENCE</scope>
    <source>
        <strain evidence="3">CYS-02</strain>
    </source>
</reference>
<evidence type="ECO:0000259" key="2">
    <source>
        <dbReference type="Pfam" id="PF07853"/>
    </source>
</evidence>
<dbReference type="InterPro" id="IPR012867">
    <property type="entry name" value="DUF1648"/>
</dbReference>
<keyword evidence="1" id="KW-0472">Membrane</keyword>
<feature type="transmembrane region" description="Helical" evidence="1">
    <location>
        <begin position="137"/>
        <end position="159"/>
    </location>
</feature>
<dbReference type="Proteomes" id="UP001139447">
    <property type="component" value="Unassembled WGS sequence"/>
</dbReference>
<protein>
    <submittedName>
        <fullName evidence="3">DUF1648 domain-containing protein</fullName>
    </submittedName>
</protein>
<dbReference type="AlphaFoldDB" id="A0A9X1VZE1"/>
<evidence type="ECO:0000313" key="4">
    <source>
        <dbReference type="Proteomes" id="UP001139447"/>
    </source>
</evidence>